<name>A0A0C9VVB4_SPHS4</name>
<dbReference type="EMBL" id="KN837104">
    <property type="protein sequence ID" value="KIJ47009.1"/>
    <property type="molecule type" value="Genomic_DNA"/>
</dbReference>
<gene>
    <name evidence="2" type="ORF">M422DRAFT_249305</name>
</gene>
<feature type="chain" id="PRO_5002221911" evidence="1">
    <location>
        <begin position="23"/>
        <end position="112"/>
    </location>
</feature>
<reference evidence="2 3" key="1">
    <citation type="submission" date="2014-06" db="EMBL/GenBank/DDBJ databases">
        <title>Evolutionary Origins and Diversification of the Mycorrhizal Mutualists.</title>
        <authorList>
            <consortium name="DOE Joint Genome Institute"/>
            <consortium name="Mycorrhizal Genomics Consortium"/>
            <person name="Kohler A."/>
            <person name="Kuo A."/>
            <person name="Nagy L.G."/>
            <person name="Floudas D."/>
            <person name="Copeland A."/>
            <person name="Barry K.W."/>
            <person name="Cichocki N."/>
            <person name="Veneault-Fourrey C."/>
            <person name="LaButti K."/>
            <person name="Lindquist E.A."/>
            <person name="Lipzen A."/>
            <person name="Lundell T."/>
            <person name="Morin E."/>
            <person name="Murat C."/>
            <person name="Riley R."/>
            <person name="Ohm R."/>
            <person name="Sun H."/>
            <person name="Tunlid A."/>
            <person name="Henrissat B."/>
            <person name="Grigoriev I.V."/>
            <person name="Hibbett D.S."/>
            <person name="Martin F."/>
        </authorList>
    </citation>
    <scope>NUCLEOTIDE SEQUENCE [LARGE SCALE GENOMIC DNA]</scope>
    <source>
        <strain evidence="2 3">SS14</strain>
    </source>
</reference>
<organism evidence="2 3">
    <name type="scientific">Sphaerobolus stellatus (strain SS14)</name>
    <dbReference type="NCBI Taxonomy" id="990650"/>
    <lineage>
        <taxon>Eukaryota</taxon>
        <taxon>Fungi</taxon>
        <taxon>Dikarya</taxon>
        <taxon>Basidiomycota</taxon>
        <taxon>Agaricomycotina</taxon>
        <taxon>Agaricomycetes</taxon>
        <taxon>Phallomycetidae</taxon>
        <taxon>Geastrales</taxon>
        <taxon>Sphaerobolaceae</taxon>
        <taxon>Sphaerobolus</taxon>
    </lineage>
</organism>
<dbReference type="HOGENOM" id="CLU_2147462_0_0_1"/>
<dbReference type="AlphaFoldDB" id="A0A0C9VVB4"/>
<proteinExistence type="predicted"/>
<keyword evidence="1" id="KW-0732">Signal</keyword>
<dbReference type="Proteomes" id="UP000054279">
    <property type="component" value="Unassembled WGS sequence"/>
</dbReference>
<evidence type="ECO:0000256" key="1">
    <source>
        <dbReference type="SAM" id="SignalP"/>
    </source>
</evidence>
<protein>
    <submittedName>
        <fullName evidence="2">Uncharacterized protein</fullName>
    </submittedName>
</protein>
<evidence type="ECO:0000313" key="2">
    <source>
        <dbReference type="EMBL" id="KIJ47009.1"/>
    </source>
</evidence>
<keyword evidence="3" id="KW-1185">Reference proteome</keyword>
<evidence type="ECO:0000313" key="3">
    <source>
        <dbReference type="Proteomes" id="UP000054279"/>
    </source>
</evidence>
<dbReference type="OrthoDB" id="9983560at2759"/>
<accession>A0A0C9VVB4</accession>
<feature type="signal peptide" evidence="1">
    <location>
        <begin position="1"/>
        <end position="22"/>
    </location>
</feature>
<sequence length="112" mass="12376">MHRAMRLLLSATLPALLVQVNADQQPLTQPAAVPAIQRIIKDAWAAFNNSVDGRLHTSVPFAAACFVSFEGQEHHTNSEQCLGVRKHYTDAKFRASNPAAFISTQWETCQNT</sequence>